<dbReference type="InterPro" id="IPR013784">
    <property type="entry name" value="Carb-bd-like_fold"/>
</dbReference>
<dbReference type="Gene3D" id="3.90.190.10">
    <property type="entry name" value="Protein tyrosine phosphatase superfamily"/>
    <property type="match status" value="1"/>
</dbReference>
<dbReference type="PROSITE" id="PS50056">
    <property type="entry name" value="TYR_PHOSPHATASE_2"/>
    <property type="match status" value="1"/>
</dbReference>
<proteinExistence type="predicted"/>
<dbReference type="GO" id="GO:2001070">
    <property type="term" value="F:starch binding"/>
    <property type="evidence" value="ECO:0007669"/>
    <property type="project" value="InterPro"/>
</dbReference>
<dbReference type="InterPro" id="IPR029021">
    <property type="entry name" value="Prot-tyrosine_phosphatase-like"/>
</dbReference>
<dbReference type="Pfam" id="PF00686">
    <property type="entry name" value="CBM_20"/>
    <property type="match status" value="1"/>
</dbReference>
<gene>
    <name evidence="5" type="ORF">EAUS1353_LOCUS2913</name>
</gene>
<protein>
    <submittedName>
        <fullName evidence="5">Uncharacterized protein</fullName>
    </submittedName>
</protein>
<reference evidence="5" key="1">
    <citation type="submission" date="2021-01" db="EMBL/GenBank/DDBJ databases">
        <authorList>
            <person name="Corre E."/>
            <person name="Pelletier E."/>
            <person name="Niang G."/>
            <person name="Scheremetjew M."/>
            <person name="Finn R."/>
            <person name="Kale V."/>
            <person name="Holt S."/>
            <person name="Cochrane G."/>
            <person name="Meng A."/>
            <person name="Brown T."/>
            <person name="Cohen L."/>
        </authorList>
    </citation>
    <scope>NUCLEOTIDE SEQUENCE</scope>
    <source>
        <strain evidence="5">CCMP3124</strain>
    </source>
</reference>
<sequence length="492" mass="54437">MAADDEYEVVFQTDLGRAHPDAADVEVLLIGNHGSVGAWKMADACSATASDGRCFKWVLPMTRKSLEALEYKYVLRFKSDQSGADAPLWWPLYRPNLRVDSADWASKQLVIDDTVLTVNFKMYLALPSHEALYVCGSHAALGSWKRDRALRLSRGPDDRWTGSVQLPRRASRISEPIEFKYLIGSEHSATNARYEARTNRLLDLEAAAADDEAGAEASEVLLYHAWDATIVRVVMFHPLPDGFRLGVIGSLPAFGDWKRPAPMGLGHERRTLTGNRARCWELTFPVDGSGVGPVVYRYAQLNTKNDTAVWEREPNRELTVPSTTELPSGVFEQFDGNFVSGMDIDRVSRDILLGPYPQVESDVDEIIAAGAGAVLNVQTETDFYKRQIDWDLLSACYERKGIPVVLHPIEDFDGSSLEKHLLAAAAHVKKFVDQGLCVYIHCTAGMGRAPAVAIAHMVQAENISSAEALQRIKSVRPKVGPNMAVIESVLQR</sequence>
<evidence type="ECO:0000256" key="1">
    <source>
        <dbReference type="ARBA" id="ARBA00022912"/>
    </source>
</evidence>
<feature type="domain" description="CBM20" evidence="4">
    <location>
        <begin position="110"/>
        <end position="228"/>
    </location>
</feature>
<dbReference type="SMART" id="SM01065">
    <property type="entry name" value="CBM_2"/>
    <property type="match status" value="2"/>
</dbReference>
<dbReference type="PANTHER" id="PTHR46642:SF3">
    <property type="entry name" value="PHOSPHOGLUCAN PHOSPHATASE DSP4, CHLOROPLASTIC"/>
    <property type="match status" value="1"/>
</dbReference>
<dbReference type="SUPFAM" id="SSF49452">
    <property type="entry name" value="Starch-binding domain-like"/>
    <property type="match status" value="3"/>
</dbReference>
<dbReference type="InterPro" id="IPR000340">
    <property type="entry name" value="Dual-sp_phosphatase_cat-dom"/>
</dbReference>
<dbReference type="PANTHER" id="PTHR46642">
    <property type="entry name" value="DUAL SPECIFICITY PHOSPHATASE, SUBGROUP, CATALYTIC DOMAIN"/>
    <property type="match status" value="1"/>
</dbReference>
<dbReference type="SMART" id="SM00195">
    <property type="entry name" value="DSPc"/>
    <property type="match status" value="1"/>
</dbReference>
<dbReference type="InterPro" id="IPR000387">
    <property type="entry name" value="Tyr_Pase_dom"/>
</dbReference>
<evidence type="ECO:0000259" key="4">
    <source>
        <dbReference type="PROSITE" id="PS51166"/>
    </source>
</evidence>
<dbReference type="Gene3D" id="2.60.40.10">
    <property type="entry name" value="Immunoglobulins"/>
    <property type="match status" value="2"/>
</dbReference>
<dbReference type="SUPFAM" id="SSF52799">
    <property type="entry name" value="(Phosphotyrosine protein) phosphatases II"/>
    <property type="match status" value="1"/>
</dbReference>
<organism evidence="5">
    <name type="scientific">Erythrolobus australicus</name>
    <dbReference type="NCBI Taxonomy" id="1077150"/>
    <lineage>
        <taxon>Eukaryota</taxon>
        <taxon>Rhodophyta</taxon>
        <taxon>Bangiophyceae</taxon>
        <taxon>Porphyridiales</taxon>
        <taxon>Porphyridiaceae</taxon>
        <taxon>Erythrolobus</taxon>
    </lineage>
</organism>
<feature type="domain" description="Tyrosine-protein phosphatase" evidence="2">
    <location>
        <begin position="343"/>
        <end position="492"/>
    </location>
</feature>
<name>A0A7S1XJM5_9RHOD</name>
<feature type="domain" description="Tyrosine specific protein phosphatases" evidence="3">
    <location>
        <begin position="419"/>
        <end position="477"/>
    </location>
</feature>
<dbReference type="InterPro" id="IPR020422">
    <property type="entry name" value="TYR_PHOSPHATASE_DUAL_dom"/>
</dbReference>
<dbReference type="GO" id="GO:0005983">
    <property type="term" value="P:starch catabolic process"/>
    <property type="evidence" value="ECO:0007669"/>
    <property type="project" value="TreeGrafter"/>
</dbReference>
<dbReference type="InterPro" id="IPR013783">
    <property type="entry name" value="Ig-like_fold"/>
</dbReference>
<accession>A0A7S1XJM5</accession>
<dbReference type="EMBL" id="HBGI01004517">
    <property type="protein sequence ID" value="CAD9241173.1"/>
    <property type="molecule type" value="Transcribed_RNA"/>
</dbReference>
<keyword evidence="1" id="KW-0378">Hydrolase</keyword>
<dbReference type="PROSITE" id="PS50054">
    <property type="entry name" value="TYR_PHOSPHATASE_DUAL"/>
    <property type="match status" value="1"/>
</dbReference>
<dbReference type="PROSITE" id="PS51166">
    <property type="entry name" value="CBM20"/>
    <property type="match status" value="1"/>
</dbReference>
<evidence type="ECO:0000259" key="3">
    <source>
        <dbReference type="PROSITE" id="PS50056"/>
    </source>
</evidence>
<dbReference type="GO" id="GO:0019203">
    <property type="term" value="F:carbohydrate phosphatase activity"/>
    <property type="evidence" value="ECO:0007669"/>
    <property type="project" value="TreeGrafter"/>
</dbReference>
<dbReference type="AlphaFoldDB" id="A0A7S1XJM5"/>
<dbReference type="GO" id="GO:0009507">
    <property type="term" value="C:chloroplast"/>
    <property type="evidence" value="ECO:0007669"/>
    <property type="project" value="TreeGrafter"/>
</dbReference>
<keyword evidence="1" id="KW-0904">Protein phosphatase</keyword>
<dbReference type="InterPro" id="IPR052832">
    <property type="entry name" value="Starch-Glucan_Phosphatase"/>
</dbReference>
<dbReference type="Pfam" id="PF00782">
    <property type="entry name" value="DSPc"/>
    <property type="match status" value="1"/>
</dbReference>
<evidence type="ECO:0000313" key="5">
    <source>
        <dbReference type="EMBL" id="CAD9241173.1"/>
    </source>
</evidence>
<evidence type="ECO:0000259" key="2">
    <source>
        <dbReference type="PROSITE" id="PS50054"/>
    </source>
</evidence>
<dbReference type="GO" id="GO:0004721">
    <property type="term" value="F:phosphoprotein phosphatase activity"/>
    <property type="evidence" value="ECO:0007669"/>
    <property type="project" value="UniProtKB-KW"/>
</dbReference>
<dbReference type="InterPro" id="IPR002044">
    <property type="entry name" value="CBM20"/>
</dbReference>